<dbReference type="Proteomes" id="UP000585749">
    <property type="component" value="Unassembled WGS sequence"/>
</dbReference>
<reference evidence="10 11" key="1">
    <citation type="submission" date="2016-08" db="EMBL/GenBank/DDBJ databases">
        <authorList>
            <person name="Varghese N."/>
            <person name="Submissions Spin"/>
        </authorList>
    </citation>
    <scope>NUCLEOTIDE SEQUENCE [LARGE SCALE GENOMIC DNA]</scope>
    <source>
        <strain evidence="10 11">R-53116</strain>
    </source>
</reference>
<evidence type="ECO:0000256" key="3">
    <source>
        <dbReference type="ARBA" id="ARBA00022448"/>
    </source>
</evidence>
<evidence type="ECO:0000256" key="1">
    <source>
        <dbReference type="ARBA" id="ARBA00004651"/>
    </source>
</evidence>
<proteinExistence type="inferred from homology"/>
<dbReference type="EMBL" id="JAAXPM010000012">
    <property type="protein sequence ID" value="NKY67463.1"/>
    <property type="molecule type" value="Genomic_DNA"/>
</dbReference>
<dbReference type="PANTHER" id="PTHR21716">
    <property type="entry name" value="TRANSMEMBRANE PROTEIN"/>
    <property type="match status" value="1"/>
</dbReference>
<evidence type="ECO:0000256" key="2">
    <source>
        <dbReference type="ARBA" id="ARBA00009773"/>
    </source>
</evidence>
<dbReference type="PANTHER" id="PTHR21716:SF53">
    <property type="entry name" value="PERMEASE PERM-RELATED"/>
    <property type="match status" value="1"/>
</dbReference>
<feature type="transmembrane region" description="Helical" evidence="8">
    <location>
        <begin position="262"/>
        <end position="281"/>
    </location>
</feature>
<keyword evidence="7 8" id="KW-0472">Membrane</keyword>
<dbReference type="GO" id="GO:0055085">
    <property type="term" value="P:transmembrane transport"/>
    <property type="evidence" value="ECO:0007669"/>
    <property type="project" value="TreeGrafter"/>
</dbReference>
<dbReference type="OrthoDB" id="9793390at2"/>
<dbReference type="AlphaFoldDB" id="A0A4Y4G2Y3"/>
<keyword evidence="6 8" id="KW-1133">Transmembrane helix</keyword>
<evidence type="ECO:0000313" key="10">
    <source>
        <dbReference type="EMBL" id="SCC06481.1"/>
    </source>
</evidence>
<feature type="transmembrane region" description="Helical" evidence="8">
    <location>
        <begin position="327"/>
        <end position="357"/>
    </location>
</feature>
<dbReference type="RefSeq" id="WP_074427831.1">
    <property type="nucleotide sequence ID" value="NZ_BJEG01000013.1"/>
</dbReference>
<feature type="transmembrane region" description="Helical" evidence="8">
    <location>
        <begin position="234"/>
        <end position="256"/>
    </location>
</feature>
<comment type="subcellular location">
    <subcellularLocation>
        <location evidence="1">Cell membrane</location>
        <topology evidence="1">Multi-pass membrane protein</topology>
    </subcellularLocation>
</comment>
<accession>A0A4Y4G2Y3</accession>
<evidence type="ECO:0000256" key="5">
    <source>
        <dbReference type="ARBA" id="ARBA00022692"/>
    </source>
</evidence>
<feature type="transmembrane region" description="Helical" evidence="8">
    <location>
        <begin position="50"/>
        <end position="72"/>
    </location>
</feature>
<feature type="transmembrane region" description="Helical" evidence="8">
    <location>
        <begin position="20"/>
        <end position="44"/>
    </location>
</feature>
<evidence type="ECO:0000313" key="9">
    <source>
        <dbReference type="EMBL" id="NKY67463.1"/>
    </source>
</evidence>
<protein>
    <submittedName>
        <fullName evidence="9">AI-2E family transporter</fullName>
    </submittedName>
    <submittedName>
        <fullName evidence="10">Predicted PurR-regulated permease PerM</fullName>
    </submittedName>
</protein>
<name>A0A4Y4G2Y3_WEIHE</name>
<feature type="transmembrane region" description="Helical" evidence="8">
    <location>
        <begin position="176"/>
        <end position="198"/>
    </location>
</feature>
<keyword evidence="4" id="KW-1003">Cell membrane</keyword>
<dbReference type="Proteomes" id="UP000182448">
    <property type="component" value="Unassembled WGS sequence"/>
</dbReference>
<comment type="similarity">
    <text evidence="2">Belongs to the autoinducer-2 exporter (AI-2E) (TC 2.A.86) family.</text>
</comment>
<reference evidence="9 12" key="2">
    <citation type="submission" date="2020-04" db="EMBL/GenBank/DDBJ databases">
        <title>MicrobeNet Type strains.</title>
        <authorList>
            <person name="Nicholson A.C."/>
        </authorList>
    </citation>
    <scope>NUCLEOTIDE SEQUENCE [LARGE SCALE GENOMIC DNA]</scope>
    <source>
        <strain evidence="9 12">CCUG 33494</strain>
    </source>
</reference>
<feature type="transmembrane region" description="Helical" evidence="8">
    <location>
        <begin position="288"/>
        <end position="307"/>
    </location>
</feature>
<dbReference type="GO" id="GO:0005886">
    <property type="term" value="C:plasma membrane"/>
    <property type="evidence" value="ECO:0007669"/>
    <property type="project" value="UniProtKB-SubCell"/>
</dbReference>
<dbReference type="EMBL" id="FMAW01000013">
    <property type="protein sequence ID" value="SCC06481.1"/>
    <property type="molecule type" value="Genomic_DNA"/>
</dbReference>
<keyword evidence="11" id="KW-1185">Reference proteome</keyword>
<dbReference type="Pfam" id="PF01594">
    <property type="entry name" value="AI-2E_transport"/>
    <property type="match status" value="1"/>
</dbReference>
<organism evidence="9 12">
    <name type="scientific">Weissella hellenica</name>
    <dbReference type="NCBI Taxonomy" id="46256"/>
    <lineage>
        <taxon>Bacteria</taxon>
        <taxon>Bacillati</taxon>
        <taxon>Bacillota</taxon>
        <taxon>Bacilli</taxon>
        <taxon>Lactobacillales</taxon>
        <taxon>Lactobacillaceae</taxon>
        <taxon>Weissella</taxon>
    </lineage>
</organism>
<feature type="transmembrane region" description="Helical" evidence="8">
    <location>
        <begin position="84"/>
        <end position="109"/>
    </location>
</feature>
<evidence type="ECO:0000256" key="8">
    <source>
        <dbReference type="SAM" id="Phobius"/>
    </source>
</evidence>
<evidence type="ECO:0000256" key="7">
    <source>
        <dbReference type="ARBA" id="ARBA00023136"/>
    </source>
</evidence>
<evidence type="ECO:0000313" key="12">
    <source>
        <dbReference type="Proteomes" id="UP000585749"/>
    </source>
</evidence>
<keyword evidence="5 8" id="KW-0812">Transmembrane</keyword>
<evidence type="ECO:0000256" key="4">
    <source>
        <dbReference type="ARBA" id="ARBA00022475"/>
    </source>
</evidence>
<evidence type="ECO:0000313" key="11">
    <source>
        <dbReference type="Proteomes" id="UP000182448"/>
    </source>
</evidence>
<comment type="caution">
    <text evidence="9">The sequence shown here is derived from an EMBL/GenBank/DDBJ whole genome shotgun (WGS) entry which is preliminary data.</text>
</comment>
<dbReference type="InterPro" id="IPR002549">
    <property type="entry name" value="AI-2E-like"/>
</dbReference>
<keyword evidence="3" id="KW-0813">Transport</keyword>
<gene>
    <name evidence="10" type="ORF">GA0061075_11359</name>
    <name evidence="9" type="ORF">HF960_07290</name>
</gene>
<evidence type="ECO:0000256" key="6">
    <source>
        <dbReference type="ARBA" id="ARBA00022989"/>
    </source>
</evidence>
<sequence length="383" mass="43502">MEKEPKEQSSFQRWFLDNKIVSVMLVILLFLIIVFMLNKVAFLFKPIAQFFSAVGVPIVIAGVFYFLLNPMVDWAERRFNLSRIVIITIQFIVLALLIIWGLAVFIPWISGQIMELINQWPVYWHKIVRIVDQVTTDRKFDNVNKWFNNTNDEISSWLKDYSAEYAKKGLHGVTSVLGTVTSVVIAIITFPFVLFYLLKDGHQMPKYIAKFLPVKTRQSFLTTLKEISRQISNYIRGQISVAFAVMVMFAIGYTIIGLPYGWLIAIIAGILNIIPFLGSFLSMVPPIVVGIFISPMMLVSVLIVFMIEQTLEGRIISPKLLGSSLKIHPVTVLLVLLSAGNIFGILGVIFGVPGYAIMKVLISRFYSWWRATSNLFEEKSDSL</sequence>